<feature type="transmembrane region" description="Helical" evidence="1">
    <location>
        <begin position="12"/>
        <end position="30"/>
    </location>
</feature>
<dbReference type="RefSeq" id="WP_087914722.1">
    <property type="nucleotide sequence ID" value="NZ_CP021780.1"/>
</dbReference>
<keyword evidence="1" id="KW-0472">Membrane</keyword>
<feature type="transmembrane region" description="Helical" evidence="1">
    <location>
        <begin position="50"/>
        <end position="69"/>
    </location>
</feature>
<dbReference type="Gene3D" id="1.20.1720.10">
    <property type="entry name" value="Multidrug resistance protein D"/>
    <property type="match status" value="1"/>
</dbReference>
<evidence type="ECO:0000256" key="1">
    <source>
        <dbReference type="SAM" id="Phobius"/>
    </source>
</evidence>
<dbReference type="KEGG" id="pdh:B9T62_07825"/>
<gene>
    <name evidence="2" type="ORF">B9T62_07825</name>
</gene>
<protein>
    <recommendedName>
        <fullName evidence="4">Major facilitator superfamily (MFS) profile domain-containing protein</fullName>
    </recommendedName>
</protein>
<dbReference type="Proteomes" id="UP000249890">
    <property type="component" value="Chromosome"/>
</dbReference>
<keyword evidence="1" id="KW-1133">Transmembrane helix</keyword>
<dbReference type="EMBL" id="CP021780">
    <property type="protein sequence ID" value="ASA20704.1"/>
    <property type="molecule type" value="Genomic_DNA"/>
</dbReference>
<accession>A0A2Z2K6X8</accession>
<reference evidence="2 3" key="1">
    <citation type="submission" date="2017-06" db="EMBL/GenBank/DDBJ databases">
        <title>Complete genome sequence of Paenibacillus donghaensis KCTC 13049T isolated from East Sea sediment, South Korea.</title>
        <authorList>
            <person name="Jung B.K."/>
            <person name="Hong S.-J."/>
            <person name="Shin J.-H."/>
        </authorList>
    </citation>
    <scope>NUCLEOTIDE SEQUENCE [LARGE SCALE GENOMIC DNA]</scope>
    <source>
        <strain evidence="2 3">KCTC 13049</strain>
    </source>
</reference>
<keyword evidence="1" id="KW-0812">Transmembrane</keyword>
<dbReference type="AlphaFoldDB" id="A0A2Z2K6X8"/>
<evidence type="ECO:0000313" key="2">
    <source>
        <dbReference type="EMBL" id="ASA20704.1"/>
    </source>
</evidence>
<keyword evidence="3" id="KW-1185">Reference proteome</keyword>
<evidence type="ECO:0008006" key="4">
    <source>
        <dbReference type="Google" id="ProtNLM"/>
    </source>
</evidence>
<name>A0A2Z2K6X8_9BACL</name>
<evidence type="ECO:0000313" key="3">
    <source>
        <dbReference type="Proteomes" id="UP000249890"/>
    </source>
</evidence>
<organism evidence="2 3">
    <name type="scientific">Paenibacillus donghaensis</name>
    <dbReference type="NCBI Taxonomy" id="414771"/>
    <lineage>
        <taxon>Bacteria</taxon>
        <taxon>Bacillati</taxon>
        <taxon>Bacillota</taxon>
        <taxon>Bacilli</taxon>
        <taxon>Bacillales</taxon>
        <taxon>Paenibacillaceae</taxon>
        <taxon>Paenibacillus</taxon>
    </lineage>
</organism>
<proteinExistence type="predicted"/>
<sequence>MDKALNRKPGFIVASLVIANFLGQLMQTMLTTALPRMMEDLSINENRAQWLSIFLPGMAGIGFIVSFYMKELGNQPLQKRRLAKRVLYEAESKE</sequence>
<dbReference type="SUPFAM" id="SSF103473">
    <property type="entry name" value="MFS general substrate transporter"/>
    <property type="match status" value="1"/>
</dbReference>
<dbReference type="InterPro" id="IPR036259">
    <property type="entry name" value="MFS_trans_sf"/>
</dbReference>